<dbReference type="PANTHER" id="PTHR36039:SF2">
    <property type="entry name" value="RNA LIGASE_CYCLIC NUCLEOTIDE PHOSPHODIESTERASE FAMILY PROTEIN"/>
    <property type="match status" value="1"/>
</dbReference>
<dbReference type="SUPFAM" id="SSF55144">
    <property type="entry name" value="LigT-like"/>
    <property type="match status" value="1"/>
</dbReference>
<evidence type="ECO:0000313" key="2">
    <source>
        <dbReference type="Proteomes" id="UP001595699"/>
    </source>
</evidence>
<evidence type="ECO:0000313" key="1">
    <source>
        <dbReference type="EMBL" id="MFC3765395.1"/>
    </source>
</evidence>
<protein>
    <submittedName>
        <fullName evidence="1">2'-5' RNA ligase family protein</fullName>
    </submittedName>
</protein>
<name>A0ABV7YJ60_9ACTN</name>
<organism evidence="1 2">
    <name type="scientific">Tenggerimyces flavus</name>
    <dbReference type="NCBI Taxonomy" id="1708749"/>
    <lineage>
        <taxon>Bacteria</taxon>
        <taxon>Bacillati</taxon>
        <taxon>Actinomycetota</taxon>
        <taxon>Actinomycetes</taxon>
        <taxon>Propionibacteriales</taxon>
        <taxon>Nocardioidaceae</taxon>
        <taxon>Tenggerimyces</taxon>
    </lineage>
</organism>
<dbReference type="GO" id="GO:0016874">
    <property type="term" value="F:ligase activity"/>
    <property type="evidence" value="ECO:0007669"/>
    <property type="project" value="UniProtKB-KW"/>
</dbReference>
<dbReference type="RefSeq" id="WP_205121223.1">
    <property type="nucleotide sequence ID" value="NZ_JAFBCM010000001.1"/>
</dbReference>
<accession>A0ABV7YJ60</accession>
<dbReference type="Proteomes" id="UP001595699">
    <property type="component" value="Unassembled WGS sequence"/>
</dbReference>
<sequence length="182" mass="19927">MPLAIELYFDEPAEESVRTAWGALEHAGIPVLPKQRGFDYRPHITLAVCEPADPERMVATLGSIASDLDIRVVLSGAGFFVDAERLIAFLTVTQSEELLHVHRLVTDALQAADRPRPHYARGAWTPHCTLPFEGSADDIIDVLREEASLPISATVSGMHLIDLETERLIAKLDRATTVPVGP</sequence>
<proteinExistence type="predicted"/>
<dbReference type="PANTHER" id="PTHR36039">
    <property type="match status" value="1"/>
</dbReference>
<reference evidence="2" key="1">
    <citation type="journal article" date="2019" name="Int. J. Syst. Evol. Microbiol.">
        <title>The Global Catalogue of Microorganisms (GCM) 10K type strain sequencing project: providing services to taxonomists for standard genome sequencing and annotation.</title>
        <authorList>
            <consortium name="The Broad Institute Genomics Platform"/>
            <consortium name="The Broad Institute Genome Sequencing Center for Infectious Disease"/>
            <person name="Wu L."/>
            <person name="Ma J."/>
        </authorList>
    </citation>
    <scope>NUCLEOTIDE SEQUENCE [LARGE SCALE GENOMIC DNA]</scope>
    <source>
        <strain evidence="2">CGMCC 4.7241</strain>
    </source>
</reference>
<dbReference type="Pfam" id="PF13563">
    <property type="entry name" value="2_5_RNA_ligase2"/>
    <property type="match status" value="1"/>
</dbReference>
<dbReference type="EMBL" id="JBHRZH010000037">
    <property type="protein sequence ID" value="MFC3765395.1"/>
    <property type="molecule type" value="Genomic_DNA"/>
</dbReference>
<keyword evidence="1" id="KW-0436">Ligase</keyword>
<dbReference type="InterPro" id="IPR009097">
    <property type="entry name" value="Cyclic_Pdiesterase"/>
</dbReference>
<dbReference type="Gene3D" id="3.90.1140.10">
    <property type="entry name" value="Cyclic phosphodiesterase"/>
    <property type="match status" value="1"/>
</dbReference>
<keyword evidence="2" id="KW-1185">Reference proteome</keyword>
<comment type="caution">
    <text evidence="1">The sequence shown here is derived from an EMBL/GenBank/DDBJ whole genome shotgun (WGS) entry which is preliminary data.</text>
</comment>
<gene>
    <name evidence="1" type="ORF">ACFOUW_31500</name>
</gene>